<evidence type="ECO:0000259" key="7">
    <source>
        <dbReference type="PROSITE" id="PS51471"/>
    </source>
</evidence>
<feature type="compositionally biased region" description="Low complexity" evidence="6">
    <location>
        <begin position="139"/>
        <end position="149"/>
    </location>
</feature>
<evidence type="ECO:0000313" key="9">
    <source>
        <dbReference type="Proteomes" id="UP001224775"/>
    </source>
</evidence>
<dbReference type="PROSITE" id="PS51471">
    <property type="entry name" value="FE2OG_OXY"/>
    <property type="match status" value="1"/>
</dbReference>
<evidence type="ECO:0000313" key="8">
    <source>
        <dbReference type="EMBL" id="KAK1737833.1"/>
    </source>
</evidence>
<dbReference type="GO" id="GO:0051213">
    <property type="term" value="F:dioxygenase activity"/>
    <property type="evidence" value="ECO:0007669"/>
    <property type="project" value="UniProtKB-KW"/>
</dbReference>
<evidence type="ECO:0000256" key="3">
    <source>
        <dbReference type="ARBA" id="ARBA00022964"/>
    </source>
</evidence>
<dbReference type="EMBL" id="JATAAI010000023">
    <property type="protein sequence ID" value="KAK1737833.1"/>
    <property type="molecule type" value="Genomic_DNA"/>
</dbReference>
<evidence type="ECO:0000256" key="5">
    <source>
        <dbReference type="ARBA" id="ARBA00023004"/>
    </source>
</evidence>
<feature type="region of interest" description="Disordered" evidence="6">
    <location>
        <begin position="59"/>
        <end position="83"/>
    </location>
</feature>
<dbReference type="GO" id="GO:0016705">
    <property type="term" value="F:oxidoreductase activity, acting on paired donors, with incorporation or reduction of molecular oxygen"/>
    <property type="evidence" value="ECO:0007669"/>
    <property type="project" value="InterPro"/>
</dbReference>
<evidence type="ECO:0000256" key="6">
    <source>
        <dbReference type="SAM" id="MobiDB-lite"/>
    </source>
</evidence>
<evidence type="ECO:0000256" key="1">
    <source>
        <dbReference type="ARBA" id="ARBA00001961"/>
    </source>
</evidence>
<feature type="compositionally biased region" description="Polar residues" evidence="6">
    <location>
        <begin position="33"/>
        <end position="43"/>
    </location>
</feature>
<feature type="domain" description="Fe2OG dioxygenase" evidence="7">
    <location>
        <begin position="599"/>
        <end position="690"/>
    </location>
</feature>
<gene>
    <name evidence="8" type="ORF">QTG54_011605</name>
</gene>
<evidence type="ECO:0000256" key="4">
    <source>
        <dbReference type="ARBA" id="ARBA00023002"/>
    </source>
</evidence>
<feature type="compositionally biased region" description="Basic and acidic residues" evidence="6">
    <location>
        <begin position="19"/>
        <end position="32"/>
    </location>
</feature>
<dbReference type="GO" id="GO:0005506">
    <property type="term" value="F:iron ion binding"/>
    <property type="evidence" value="ECO:0007669"/>
    <property type="project" value="InterPro"/>
</dbReference>
<dbReference type="Gene3D" id="2.60.120.620">
    <property type="entry name" value="q2cbj1_9rhob like domain"/>
    <property type="match status" value="1"/>
</dbReference>
<dbReference type="AlphaFoldDB" id="A0AAD9D9N2"/>
<dbReference type="Proteomes" id="UP001224775">
    <property type="component" value="Unassembled WGS sequence"/>
</dbReference>
<organism evidence="8 9">
    <name type="scientific">Skeletonema marinoi</name>
    <dbReference type="NCBI Taxonomy" id="267567"/>
    <lineage>
        <taxon>Eukaryota</taxon>
        <taxon>Sar</taxon>
        <taxon>Stramenopiles</taxon>
        <taxon>Ochrophyta</taxon>
        <taxon>Bacillariophyta</taxon>
        <taxon>Coscinodiscophyceae</taxon>
        <taxon>Thalassiosirophycidae</taxon>
        <taxon>Thalassiosirales</taxon>
        <taxon>Skeletonemataceae</taxon>
        <taxon>Skeletonema</taxon>
        <taxon>Skeletonema marinoi-dohrnii complex</taxon>
    </lineage>
</organism>
<feature type="region of interest" description="Disordered" evidence="6">
    <location>
        <begin position="557"/>
        <end position="587"/>
    </location>
</feature>
<dbReference type="InterPro" id="IPR006620">
    <property type="entry name" value="Pro_4_hyd_alph"/>
</dbReference>
<sequence length="701" mass="77533">METSLIRPTATTNNNNDSIKNDDNNKPSEKSVETTTSTIPSLSMQCSMNIQDDVEELDRQRRDVPPGYEIRIDASSSDRSGHSYCKQVENDGKDLLQEKQRVDVSLHVVSEEDDDEGLAADANYAGGSIVKDEDDKKVSSPSPSATTTSPVLSAIVNSAADNDTQEELKHSSDYEYKWFPPRHIYALREIIVEHDGDEEEGGNALYDAEEGQLFYDAREGDMAAAAFVANNGLASKAIATAVTARSESPPDALLPPAKATPSTTRRTRIISSRMVNISGGENAKLERISRGAVLCSGWIGDDDDDEEEKRHKVGKGEGELNITSDNVSGVSPQGVTMCITANKDDNTKEQVTVVPYAMARRRMGCNCIKTAEDATTNKKMRPLKTAYKACRSVKHTLLNQMKREHPNNTESDQVGDEYCQDCNFFGTNPITPKPTKKKWMRRRRRRSRASLSLRNVGATIYGNEAVLGNTAEPINDILSIDSSLGIYVCESGLTAVKCQEIIDAAECLASHKGAWSAYTYAKQTLGCKEYDGLAEASEDPVMTACATVRDRLEEVWASSGNNNDSGSSREKEHDVIPAADTPDEGNVEETMKPKKLVLDTREPHVVKYDISRMERRKLDMHTDRSVWTFIIALSEGRGQDYAGGGTFFEELNATVHLQRGQMIIFRGKLRHRGVKILCGRRYLLVGFLVEQKSDDEMLKKE</sequence>
<dbReference type="InterPro" id="IPR005123">
    <property type="entry name" value="Oxoglu/Fe-dep_dioxygenase_dom"/>
</dbReference>
<feature type="region of interest" description="Disordered" evidence="6">
    <location>
        <begin position="125"/>
        <end position="149"/>
    </location>
</feature>
<protein>
    <recommendedName>
        <fullName evidence="7">Fe2OG dioxygenase domain-containing protein</fullName>
    </recommendedName>
</protein>
<keyword evidence="4" id="KW-0560">Oxidoreductase</keyword>
<keyword evidence="3" id="KW-0223">Dioxygenase</keyword>
<proteinExistence type="predicted"/>
<keyword evidence="9" id="KW-1185">Reference proteome</keyword>
<reference evidence="8" key="1">
    <citation type="submission" date="2023-06" db="EMBL/GenBank/DDBJ databases">
        <title>Survivors Of The Sea: Transcriptome response of Skeletonema marinoi to long-term dormancy.</title>
        <authorList>
            <person name="Pinder M.I.M."/>
            <person name="Kourtchenko O."/>
            <person name="Robertson E.K."/>
            <person name="Larsson T."/>
            <person name="Maumus F."/>
            <person name="Osuna-Cruz C.M."/>
            <person name="Vancaester E."/>
            <person name="Stenow R."/>
            <person name="Vandepoele K."/>
            <person name="Ploug H."/>
            <person name="Bruchert V."/>
            <person name="Godhe A."/>
            <person name="Topel M."/>
        </authorList>
    </citation>
    <scope>NUCLEOTIDE SEQUENCE</scope>
    <source>
        <strain evidence="8">R05AC</strain>
    </source>
</reference>
<accession>A0AAD9D9N2</accession>
<name>A0AAD9D9N2_9STRA</name>
<feature type="region of interest" description="Disordered" evidence="6">
    <location>
        <begin position="1"/>
        <end position="43"/>
    </location>
</feature>
<comment type="caution">
    <text evidence="8">The sequence shown here is derived from an EMBL/GenBank/DDBJ whole genome shotgun (WGS) entry which is preliminary data.</text>
</comment>
<keyword evidence="5" id="KW-0408">Iron</keyword>
<dbReference type="SMART" id="SM00702">
    <property type="entry name" value="P4Hc"/>
    <property type="match status" value="1"/>
</dbReference>
<keyword evidence="2" id="KW-0479">Metal-binding</keyword>
<evidence type="ECO:0000256" key="2">
    <source>
        <dbReference type="ARBA" id="ARBA00022723"/>
    </source>
</evidence>
<dbReference type="GO" id="GO:0031418">
    <property type="term" value="F:L-ascorbic acid binding"/>
    <property type="evidence" value="ECO:0007669"/>
    <property type="project" value="InterPro"/>
</dbReference>
<comment type="cofactor">
    <cofactor evidence="1">
        <name>L-ascorbate</name>
        <dbReference type="ChEBI" id="CHEBI:38290"/>
    </cofactor>
</comment>